<name>A0A5J4VJP2_9EUKA</name>
<dbReference type="PROSITE" id="PS00018">
    <property type="entry name" value="EF_HAND_1"/>
    <property type="match status" value="1"/>
</dbReference>
<accession>A0A5J4VJP2</accession>
<dbReference type="Pfam" id="PF00069">
    <property type="entry name" value="Pkinase"/>
    <property type="match status" value="1"/>
</dbReference>
<reference evidence="10 11" key="1">
    <citation type="submission" date="2019-03" db="EMBL/GenBank/DDBJ databases">
        <title>Single cell metagenomics reveals metabolic interactions within the superorganism composed of flagellate Streblomastix strix and complex community of Bacteroidetes bacteria on its surface.</title>
        <authorList>
            <person name="Treitli S.C."/>
            <person name="Kolisko M."/>
            <person name="Husnik F."/>
            <person name="Keeling P."/>
            <person name="Hampl V."/>
        </authorList>
    </citation>
    <scope>NUCLEOTIDE SEQUENCE [LARGE SCALE GENOMIC DNA]</scope>
    <source>
        <strain evidence="10">ST1C</strain>
    </source>
</reference>
<comment type="caution">
    <text evidence="10">The sequence shown here is derived from an EMBL/GenBank/DDBJ whole genome shotgun (WGS) entry which is preliminary data.</text>
</comment>
<dbReference type="GO" id="GO:0004674">
    <property type="term" value="F:protein serine/threonine kinase activity"/>
    <property type="evidence" value="ECO:0007669"/>
    <property type="project" value="UniProtKB-KW"/>
</dbReference>
<feature type="domain" description="Protein kinase" evidence="9">
    <location>
        <begin position="1"/>
        <end position="102"/>
    </location>
</feature>
<dbReference type="InterPro" id="IPR018247">
    <property type="entry name" value="EF_Hand_1_Ca_BS"/>
</dbReference>
<proteinExistence type="predicted"/>
<dbReference type="Gene3D" id="1.10.510.10">
    <property type="entry name" value="Transferase(Phosphotransferase) domain 1"/>
    <property type="match status" value="1"/>
</dbReference>
<evidence type="ECO:0000256" key="2">
    <source>
        <dbReference type="ARBA" id="ARBA00022527"/>
    </source>
</evidence>
<keyword evidence="3" id="KW-0808">Transferase</keyword>
<evidence type="ECO:0000256" key="4">
    <source>
        <dbReference type="ARBA" id="ARBA00022741"/>
    </source>
</evidence>
<protein>
    <recommendedName>
        <fullName evidence="1">non-specific serine/threonine protein kinase</fullName>
        <ecNumber evidence="1">2.7.11.1</ecNumber>
    </recommendedName>
</protein>
<evidence type="ECO:0000313" key="11">
    <source>
        <dbReference type="Proteomes" id="UP000324800"/>
    </source>
</evidence>
<evidence type="ECO:0000259" key="9">
    <source>
        <dbReference type="PROSITE" id="PS50011"/>
    </source>
</evidence>
<dbReference type="InterPro" id="IPR011009">
    <property type="entry name" value="Kinase-like_dom_sf"/>
</dbReference>
<dbReference type="OrthoDB" id="68483at2759"/>
<evidence type="ECO:0000256" key="5">
    <source>
        <dbReference type="ARBA" id="ARBA00022777"/>
    </source>
</evidence>
<dbReference type="InterPro" id="IPR000719">
    <property type="entry name" value="Prot_kinase_dom"/>
</dbReference>
<keyword evidence="5" id="KW-0418">Kinase</keyword>
<dbReference type="PANTHER" id="PTHR43671:SF98">
    <property type="entry name" value="SERINE_THREONINE-PROTEIN KINASE NEK11"/>
    <property type="match status" value="1"/>
</dbReference>
<gene>
    <name evidence="10" type="ORF">EZS28_021817</name>
</gene>
<sequence length="109" mass="12610">MRIRNNDKQSHEINKLKETSAADIWAFGVMIFELIAQHHPFFNRKIEGDIPEEEIIHCVVNLPPAELPDNYPQILKDLVKRMLDKDPSKRISAKEILEIPEIAAKLTQI</sequence>
<comment type="catalytic activity">
    <reaction evidence="7">
        <text>L-threonyl-[protein] + ATP = O-phospho-L-threonyl-[protein] + ADP + H(+)</text>
        <dbReference type="Rhea" id="RHEA:46608"/>
        <dbReference type="Rhea" id="RHEA-COMP:11060"/>
        <dbReference type="Rhea" id="RHEA-COMP:11605"/>
        <dbReference type="ChEBI" id="CHEBI:15378"/>
        <dbReference type="ChEBI" id="CHEBI:30013"/>
        <dbReference type="ChEBI" id="CHEBI:30616"/>
        <dbReference type="ChEBI" id="CHEBI:61977"/>
        <dbReference type="ChEBI" id="CHEBI:456216"/>
        <dbReference type="EC" id="2.7.11.1"/>
    </reaction>
</comment>
<evidence type="ECO:0000256" key="7">
    <source>
        <dbReference type="ARBA" id="ARBA00047899"/>
    </source>
</evidence>
<keyword evidence="6" id="KW-0067">ATP-binding</keyword>
<dbReference type="AlphaFoldDB" id="A0A5J4VJP2"/>
<dbReference type="SUPFAM" id="SSF56112">
    <property type="entry name" value="Protein kinase-like (PK-like)"/>
    <property type="match status" value="1"/>
</dbReference>
<dbReference type="GO" id="GO:0005524">
    <property type="term" value="F:ATP binding"/>
    <property type="evidence" value="ECO:0007669"/>
    <property type="project" value="UniProtKB-KW"/>
</dbReference>
<evidence type="ECO:0000256" key="1">
    <source>
        <dbReference type="ARBA" id="ARBA00012513"/>
    </source>
</evidence>
<dbReference type="EMBL" id="SNRW01006658">
    <property type="protein sequence ID" value="KAA6382656.1"/>
    <property type="molecule type" value="Genomic_DNA"/>
</dbReference>
<dbReference type="Proteomes" id="UP000324800">
    <property type="component" value="Unassembled WGS sequence"/>
</dbReference>
<evidence type="ECO:0000313" key="10">
    <source>
        <dbReference type="EMBL" id="KAA6382656.1"/>
    </source>
</evidence>
<dbReference type="PANTHER" id="PTHR43671">
    <property type="entry name" value="SERINE/THREONINE-PROTEIN KINASE NEK"/>
    <property type="match status" value="1"/>
</dbReference>
<organism evidence="10 11">
    <name type="scientific">Streblomastix strix</name>
    <dbReference type="NCBI Taxonomy" id="222440"/>
    <lineage>
        <taxon>Eukaryota</taxon>
        <taxon>Metamonada</taxon>
        <taxon>Preaxostyla</taxon>
        <taxon>Oxymonadida</taxon>
        <taxon>Streblomastigidae</taxon>
        <taxon>Streblomastix</taxon>
    </lineage>
</organism>
<keyword evidence="2" id="KW-0723">Serine/threonine-protein kinase</keyword>
<evidence type="ECO:0000256" key="3">
    <source>
        <dbReference type="ARBA" id="ARBA00022679"/>
    </source>
</evidence>
<keyword evidence="4" id="KW-0547">Nucleotide-binding</keyword>
<evidence type="ECO:0000256" key="8">
    <source>
        <dbReference type="ARBA" id="ARBA00048679"/>
    </source>
</evidence>
<dbReference type="EC" id="2.7.11.1" evidence="1"/>
<evidence type="ECO:0000256" key="6">
    <source>
        <dbReference type="ARBA" id="ARBA00022840"/>
    </source>
</evidence>
<comment type="catalytic activity">
    <reaction evidence="8">
        <text>L-seryl-[protein] + ATP = O-phospho-L-seryl-[protein] + ADP + H(+)</text>
        <dbReference type="Rhea" id="RHEA:17989"/>
        <dbReference type="Rhea" id="RHEA-COMP:9863"/>
        <dbReference type="Rhea" id="RHEA-COMP:11604"/>
        <dbReference type="ChEBI" id="CHEBI:15378"/>
        <dbReference type="ChEBI" id="CHEBI:29999"/>
        <dbReference type="ChEBI" id="CHEBI:30616"/>
        <dbReference type="ChEBI" id="CHEBI:83421"/>
        <dbReference type="ChEBI" id="CHEBI:456216"/>
        <dbReference type="EC" id="2.7.11.1"/>
    </reaction>
</comment>
<dbReference type="InterPro" id="IPR050660">
    <property type="entry name" value="NEK_Ser/Thr_kinase"/>
</dbReference>
<dbReference type="PROSITE" id="PS50011">
    <property type="entry name" value="PROTEIN_KINASE_DOM"/>
    <property type="match status" value="1"/>
</dbReference>